<evidence type="ECO:0000256" key="1">
    <source>
        <dbReference type="SAM" id="MobiDB-lite"/>
    </source>
</evidence>
<evidence type="ECO:0000259" key="2">
    <source>
        <dbReference type="SMART" id="SM01054"/>
    </source>
</evidence>
<evidence type="ECO:0000313" key="4">
    <source>
        <dbReference type="Proteomes" id="UP000231279"/>
    </source>
</evidence>
<feature type="region of interest" description="Disordered" evidence="1">
    <location>
        <begin position="450"/>
        <end position="487"/>
    </location>
</feature>
<dbReference type="EMBL" id="NKXS01003353">
    <property type="protein sequence ID" value="PIN10016.1"/>
    <property type="molecule type" value="Genomic_DNA"/>
</dbReference>
<reference evidence="4" key="1">
    <citation type="journal article" date="2018" name="Gigascience">
        <title>Genome assembly of the Pink Ipe (Handroanthus impetiginosus, Bignoniaceae), a highly valued, ecologically keystone Neotropical timber forest tree.</title>
        <authorList>
            <person name="Silva-Junior O.B."/>
            <person name="Grattapaglia D."/>
            <person name="Novaes E."/>
            <person name="Collevatti R.G."/>
        </authorList>
    </citation>
    <scope>NUCLEOTIDE SEQUENCE [LARGE SCALE GENOMIC DNA]</scope>
    <source>
        <strain evidence="4">cv. UFG-1</strain>
    </source>
</reference>
<feature type="compositionally biased region" description="Low complexity" evidence="1">
    <location>
        <begin position="277"/>
        <end position="298"/>
    </location>
</feature>
<dbReference type="PANTHER" id="PTHR33349">
    <property type="entry name" value="EMB|CAB62594.1"/>
    <property type="match status" value="1"/>
</dbReference>
<comment type="caution">
    <text evidence="3">The sequence shown here is derived from an EMBL/GenBank/DDBJ whole genome shotgun (WGS) entry which is preliminary data.</text>
</comment>
<dbReference type="AlphaFoldDB" id="A0A2G9GXK2"/>
<feature type="compositionally biased region" description="Basic and acidic residues" evidence="1">
    <location>
        <begin position="165"/>
        <end position="185"/>
    </location>
</feature>
<protein>
    <recommendedName>
        <fullName evidence="2">Calmodulin-binding domain-containing protein</fullName>
    </recommendedName>
</protein>
<accession>A0A2G9GXK2</accession>
<feature type="domain" description="Calmodulin-binding" evidence="2">
    <location>
        <begin position="488"/>
        <end position="601"/>
    </location>
</feature>
<feature type="compositionally biased region" description="Basic and acidic residues" evidence="1">
    <location>
        <begin position="460"/>
        <end position="472"/>
    </location>
</feature>
<organism evidence="3 4">
    <name type="scientific">Handroanthus impetiginosus</name>
    <dbReference type="NCBI Taxonomy" id="429701"/>
    <lineage>
        <taxon>Eukaryota</taxon>
        <taxon>Viridiplantae</taxon>
        <taxon>Streptophyta</taxon>
        <taxon>Embryophyta</taxon>
        <taxon>Tracheophyta</taxon>
        <taxon>Spermatophyta</taxon>
        <taxon>Magnoliopsida</taxon>
        <taxon>eudicotyledons</taxon>
        <taxon>Gunneridae</taxon>
        <taxon>Pentapetalae</taxon>
        <taxon>asterids</taxon>
        <taxon>lamiids</taxon>
        <taxon>Lamiales</taxon>
        <taxon>Bignoniaceae</taxon>
        <taxon>Crescentiina</taxon>
        <taxon>Tabebuia alliance</taxon>
        <taxon>Handroanthus</taxon>
    </lineage>
</organism>
<proteinExistence type="predicted"/>
<feature type="compositionally biased region" description="Polar residues" evidence="1">
    <location>
        <begin position="18"/>
        <end position="41"/>
    </location>
</feature>
<name>A0A2G9GXK2_9LAMI</name>
<dbReference type="Proteomes" id="UP000231279">
    <property type="component" value="Unassembled WGS sequence"/>
</dbReference>
<feature type="compositionally biased region" description="Polar residues" evidence="1">
    <location>
        <begin position="186"/>
        <end position="195"/>
    </location>
</feature>
<feature type="region of interest" description="Disordered" evidence="1">
    <location>
        <begin position="258"/>
        <end position="342"/>
    </location>
</feature>
<sequence>MAEECSDSLITLEKNESDGTNVMKNSAANLGSLTKGRSTNSNHRRASIWSYHGGEVSVRSSTDKADFANSSRTAIPHYLRASTGSCHDFCKYGLKHSSEEKARKPVQKRIAKSLPNEPSMQITVSGEQTKEMVVNQKTLVDAMENSSPDVKPSPDAKSYSLKLKTSLDKKNVVKHKSTEDAKSHSPDLSSSNSKSYLWKPKMSSDAKTSSLRQSSSSGNKTLLPKYNRSSNEKFTSPDPPEIVKSVVFLSKQVEDPVKQGTLTDNQMSRAEKKTTYMSKQPSSQVKSKPVKVKASMSSDNSDGAAGKGRGSSDAETSRNAATSKASLKKVSARPTATSSPKLSIVSTASIKSKKGGNVKLLSPLKDRNRIRLVKTKTSNHEKVSEKTLHVIKTETVNNVSESIPDDPLISSLPLSSSAQSLSHAKSSSLSSHEEDNKETEQIVGEAEADEIISHDSQSLETDKTLPVKDNHNKTPRKSRAIVSEDKPSSVKLKFRSGKILDLQNDNNSPRRLRFRRARAIGAEEGKGDLRRRTFRKAGPNYDATGAERSSENVVLKHQDVQGKKDAQGLFNNVIEETASKLVESRKSKVKALVGAFETVISLQESKPSAQAVSCV</sequence>
<dbReference type="PANTHER" id="PTHR33349:SF1">
    <property type="entry name" value="EMB|CAB62594.1"/>
    <property type="match status" value="1"/>
</dbReference>
<dbReference type="InterPro" id="IPR012417">
    <property type="entry name" value="CaM-bd_dom_pln"/>
</dbReference>
<gene>
    <name evidence="3" type="ORF">CDL12_17407</name>
</gene>
<feature type="region of interest" description="Disordered" evidence="1">
    <location>
        <begin position="143"/>
        <end position="240"/>
    </location>
</feature>
<keyword evidence="4" id="KW-1185">Reference proteome</keyword>
<dbReference type="OrthoDB" id="766386at2759"/>
<dbReference type="STRING" id="429701.A0A2G9GXK2"/>
<dbReference type="GO" id="GO:0005516">
    <property type="term" value="F:calmodulin binding"/>
    <property type="evidence" value="ECO:0007669"/>
    <property type="project" value="InterPro"/>
</dbReference>
<feature type="compositionally biased region" description="Polar residues" evidence="1">
    <location>
        <begin position="205"/>
        <end position="220"/>
    </location>
</feature>
<feature type="region of interest" description="Disordered" evidence="1">
    <location>
        <begin position="16"/>
        <end position="43"/>
    </location>
</feature>
<dbReference type="SMART" id="SM01054">
    <property type="entry name" value="CaM_binding"/>
    <property type="match status" value="1"/>
</dbReference>
<evidence type="ECO:0000313" key="3">
    <source>
        <dbReference type="EMBL" id="PIN10016.1"/>
    </source>
</evidence>
<dbReference type="Pfam" id="PF07839">
    <property type="entry name" value="CaM_binding"/>
    <property type="match status" value="1"/>
</dbReference>